<dbReference type="EMBL" id="CP022530">
    <property type="protein sequence ID" value="ASP37254.1"/>
    <property type="molecule type" value="Genomic_DNA"/>
</dbReference>
<evidence type="ECO:0000259" key="13">
    <source>
        <dbReference type="Pfam" id="PF01728"/>
    </source>
</evidence>
<keyword evidence="11" id="KW-0963">Cytoplasm</keyword>
<dbReference type="InterPro" id="IPR050082">
    <property type="entry name" value="RNA_methyltr_RlmE"/>
</dbReference>
<proteinExistence type="inferred from homology"/>
<evidence type="ECO:0000256" key="5">
    <source>
        <dbReference type="ARBA" id="ARBA00037569"/>
    </source>
</evidence>
<dbReference type="OrthoDB" id="9790080at2"/>
<dbReference type="Pfam" id="PF01728">
    <property type="entry name" value="FtsJ"/>
    <property type="match status" value="1"/>
</dbReference>
<evidence type="ECO:0000256" key="9">
    <source>
        <dbReference type="ARBA" id="ARBA00042745"/>
    </source>
</evidence>
<dbReference type="PANTHER" id="PTHR10920">
    <property type="entry name" value="RIBOSOMAL RNA METHYLTRANSFERASE"/>
    <property type="match status" value="1"/>
</dbReference>
<dbReference type="InterPro" id="IPR029063">
    <property type="entry name" value="SAM-dependent_MTases_sf"/>
</dbReference>
<dbReference type="InterPro" id="IPR015507">
    <property type="entry name" value="rRNA-MeTfrase_E"/>
</dbReference>
<evidence type="ECO:0000256" key="10">
    <source>
        <dbReference type="ARBA" id="ARBA00048970"/>
    </source>
</evidence>
<feature type="active site" description="Proton acceptor" evidence="11 12">
    <location>
        <position position="161"/>
    </location>
</feature>
<evidence type="ECO:0000256" key="12">
    <source>
        <dbReference type="PIRSR" id="PIRSR005461-1"/>
    </source>
</evidence>
<evidence type="ECO:0000256" key="1">
    <source>
        <dbReference type="ARBA" id="ARBA00022552"/>
    </source>
</evidence>
<feature type="domain" description="Ribosomal RNA methyltransferase FtsJ" evidence="13">
    <location>
        <begin position="28"/>
        <end position="204"/>
    </location>
</feature>
<gene>
    <name evidence="11" type="primary">rlmE</name>
    <name evidence="11" type="synonym">ftsJ</name>
    <name evidence="11" type="synonym">rrmJ</name>
    <name evidence="14" type="ORF">CHH28_00495</name>
</gene>
<accession>A0A222FFH9</accession>
<evidence type="ECO:0000256" key="7">
    <source>
        <dbReference type="ARBA" id="ARBA00041129"/>
    </source>
</evidence>
<organism evidence="14 15">
    <name type="scientific">Bacterioplanes sanyensis</name>
    <dbReference type="NCBI Taxonomy" id="1249553"/>
    <lineage>
        <taxon>Bacteria</taxon>
        <taxon>Pseudomonadati</taxon>
        <taxon>Pseudomonadota</taxon>
        <taxon>Gammaproteobacteria</taxon>
        <taxon>Oceanospirillales</taxon>
        <taxon>Oceanospirillaceae</taxon>
        <taxon>Bacterioplanes</taxon>
    </lineage>
</organism>
<dbReference type="RefSeq" id="WP_094058472.1">
    <property type="nucleotide sequence ID" value="NZ_CP022530.1"/>
</dbReference>
<evidence type="ECO:0000256" key="6">
    <source>
        <dbReference type="ARBA" id="ARBA00038861"/>
    </source>
</evidence>
<dbReference type="SUPFAM" id="SSF53335">
    <property type="entry name" value="S-adenosyl-L-methionine-dependent methyltransferases"/>
    <property type="match status" value="1"/>
</dbReference>
<evidence type="ECO:0000256" key="11">
    <source>
        <dbReference type="HAMAP-Rule" id="MF_01547"/>
    </source>
</evidence>
<comment type="catalytic activity">
    <reaction evidence="10 11">
        <text>uridine(2552) in 23S rRNA + S-adenosyl-L-methionine = 2'-O-methyluridine(2552) in 23S rRNA + S-adenosyl-L-homocysteine + H(+)</text>
        <dbReference type="Rhea" id="RHEA:42720"/>
        <dbReference type="Rhea" id="RHEA-COMP:10202"/>
        <dbReference type="Rhea" id="RHEA-COMP:10203"/>
        <dbReference type="ChEBI" id="CHEBI:15378"/>
        <dbReference type="ChEBI" id="CHEBI:57856"/>
        <dbReference type="ChEBI" id="CHEBI:59789"/>
        <dbReference type="ChEBI" id="CHEBI:65315"/>
        <dbReference type="ChEBI" id="CHEBI:74478"/>
        <dbReference type="EC" id="2.1.1.166"/>
    </reaction>
</comment>
<dbReference type="GO" id="GO:0005737">
    <property type="term" value="C:cytoplasm"/>
    <property type="evidence" value="ECO:0007669"/>
    <property type="project" value="UniProtKB-SubCell"/>
</dbReference>
<dbReference type="PANTHER" id="PTHR10920:SF18">
    <property type="entry name" value="RRNA METHYLTRANSFERASE 2, MITOCHONDRIAL"/>
    <property type="match status" value="1"/>
</dbReference>
<evidence type="ECO:0000256" key="2">
    <source>
        <dbReference type="ARBA" id="ARBA00022603"/>
    </source>
</evidence>
<feature type="binding site" evidence="11">
    <location>
        <position position="80"/>
    </location>
    <ligand>
        <name>S-adenosyl-L-methionine</name>
        <dbReference type="ChEBI" id="CHEBI:59789"/>
    </ligand>
</feature>
<dbReference type="KEGG" id="bsan:CHH28_00495"/>
<protein>
    <recommendedName>
        <fullName evidence="7 11">Ribosomal RNA large subunit methyltransferase E</fullName>
        <ecNumber evidence="6 11">2.1.1.166</ecNumber>
    </recommendedName>
    <alternativeName>
        <fullName evidence="9 11">23S rRNA Um2552 methyltransferase</fullName>
    </alternativeName>
    <alternativeName>
        <fullName evidence="8 11">rRNA (uridine-2'-O-)-methyltransferase</fullName>
    </alternativeName>
</protein>
<keyword evidence="2 11" id="KW-0489">Methyltransferase</keyword>
<dbReference type="HAMAP" id="MF_01547">
    <property type="entry name" value="RNA_methyltr_E"/>
    <property type="match status" value="1"/>
</dbReference>
<keyword evidence="4 11" id="KW-0949">S-adenosyl-L-methionine</keyword>
<keyword evidence="3 11" id="KW-0808">Transferase</keyword>
<comment type="subcellular location">
    <subcellularLocation>
        <location evidence="11">Cytoplasm</location>
    </subcellularLocation>
</comment>
<dbReference type="Proteomes" id="UP000202440">
    <property type="component" value="Chromosome"/>
</dbReference>
<dbReference type="EC" id="2.1.1.166" evidence="6 11"/>
<evidence type="ECO:0000313" key="15">
    <source>
        <dbReference type="Proteomes" id="UP000202440"/>
    </source>
</evidence>
<dbReference type="GO" id="GO:0008650">
    <property type="term" value="F:rRNA (uridine-2'-O-)-methyltransferase activity"/>
    <property type="evidence" value="ECO:0007669"/>
    <property type="project" value="UniProtKB-UniRule"/>
</dbReference>
<dbReference type="Gene3D" id="3.40.50.150">
    <property type="entry name" value="Vaccinia Virus protein VP39"/>
    <property type="match status" value="1"/>
</dbReference>
<feature type="binding site" evidence="11">
    <location>
        <position position="121"/>
    </location>
    <ligand>
        <name>S-adenosyl-L-methionine</name>
        <dbReference type="ChEBI" id="CHEBI:59789"/>
    </ligand>
</feature>
<feature type="binding site" evidence="11">
    <location>
        <position position="96"/>
    </location>
    <ligand>
        <name>S-adenosyl-L-methionine</name>
        <dbReference type="ChEBI" id="CHEBI:59789"/>
    </ligand>
</feature>
<comment type="function">
    <text evidence="5 11">Specifically methylates the uridine in position 2552 of 23S rRNA at the 2'-O position of the ribose in the fully assembled 50S ribosomal subunit.</text>
</comment>
<comment type="similarity">
    <text evidence="11">Belongs to the class I-like SAM-binding methyltransferase superfamily. RNA methyltransferase RlmE family.</text>
</comment>
<keyword evidence="1 11" id="KW-0698">rRNA processing</keyword>
<feature type="binding site" evidence="11">
    <location>
        <position position="62"/>
    </location>
    <ligand>
        <name>S-adenosyl-L-methionine</name>
        <dbReference type="ChEBI" id="CHEBI:59789"/>
    </ligand>
</feature>
<reference evidence="14 15" key="1">
    <citation type="submission" date="2017-07" db="EMBL/GenBank/DDBJ databases">
        <title>Annotated genome sequence of Bacterioplanes sanyensis isolated from Red Sea.</title>
        <authorList>
            <person name="Rehman Z.U."/>
        </authorList>
    </citation>
    <scope>NUCLEOTIDE SEQUENCE [LARGE SCALE GENOMIC DNA]</scope>
    <source>
        <strain evidence="14 15">NV9</strain>
    </source>
</reference>
<evidence type="ECO:0000313" key="14">
    <source>
        <dbReference type="EMBL" id="ASP37254.1"/>
    </source>
</evidence>
<dbReference type="FunFam" id="3.40.50.150:FF:000005">
    <property type="entry name" value="Ribosomal RNA large subunit methyltransferase E"/>
    <property type="match status" value="1"/>
</dbReference>
<name>A0A222FFH9_9GAMM</name>
<dbReference type="NCBIfam" id="NF008390">
    <property type="entry name" value="PRK11188.1"/>
    <property type="match status" value="1"/>
</dbReference>
<keyword evidence="15" id="KW-1185">Reference proteome</keyword>
<dbReference type="AlphaFoldDB" id="A0A222FFH9"/>
<dbReference type="PIRSF" id="PIRSF005461">
    <property type="entry name" value="23S_rRNA_mtase"/>
    <property type="match status" value="1"/>
</dbReference>
<dbReference type="InterPro" id="IPR002877">
    <property type="entry name" value="RNA_MeTrfase_FtsJ_dom"/>
</dbReference>
<evidence type="ECO:0000256" key="4">
    <source>
        <dbReference type="ARBA" id="ARBA00022691"/>
    </source>
</evidence>
<sequence>MARSKSSAGWLKEHVDDEYVQRAQQDGYRTRASYKLLELDEKDKLFRPGMTVIDLGSAPGGWSQVVAQRLNGQGVVIASDILPMDNIADVQFIQGDFTEQSVFDELMAAVDGRPVDLVISDMAPNMSGVASIDQPGAMYLVELALDMARQTLKPRGEFVAKVFQGEGFDDYLADVKQSFTKVLIRKPKASRARSREVYIVAKGFRA</sequence>
<evidence type="ECO:0000256" key="8">
    <source>
        <dbReference type="ARBA" id="ARBA00041995"/>
    </source>
</evidence>
<evidence type="ECO:0000256" key="3">
    <source>
        <dbReference type="ARBA" id="ARBA00022679"/>
    </source>
</evidence>
<feature type="binding site" evidence="11">
    <location>
        <position position="60"/>
    </location>
    <ligand>
        <name>S-adenosyl-L-methionine</name>
        <dbReference type="ChEBI" id="CHEBI:59789"/>
    </ligand>
</feature>